<dbReference type="AlphaFoldDB" id="A0A2J7ZMU4"/>
<comment type="caution">
    <text evidence="1">The sequence shown here is derived from an EMBL/GenBank/DDBJ whole genome shotgun (WGS) entry which is preliminary data.</text>
</comment>
<name>A0A2J7ZMU4_9CHLO</name>
<reference evidence="1 2" key="1">
    <citation type="journal article" date="2017" name="Mol. Biol. Evol.">
        <title>The 4-celled Tetrabaena socialis nuclear genome reveals the essential components for genetic control of cell number at the origin of multicellularity in the volvocine lineage.</title>
        <authorList>
            <person name="Featherston J."/>
            <person name="Arakaki Y."/>
            <person name="Hanschen E.R."/>
            <person name="Ferris P.J."/>
            <person name="Michod R.E."/>
            <person name="Olson B.J.S.C."/>
            <person name="Nozaki H."/>
            <person name="Durand P.M."/>
        </authorList>
    </citation>
    <scope>NUCLEOTIDE SEQUENCE [LARGE SCALE GENOMIC DNA]</scope>
    <source>
        <strain evidence="1 2">NIES-571</strain>
    </source>
</reference>
<protein>
    <submittedName>
        <fullName evidence="1">Uncharacterized protein</fullName>
    </submittedName>
</protein>
<keyword evidence="2" id="KW-1185">Reference proteome</keyword>
<accession>A0A2J7ZMU4</accession>
<sequence length="362" mass="39403">MTDKDGTQMVPMLIRLNARLDASDAARAAMIARLDARLDASDAARAAMIARLDARLDASDAAQAAMIARLDASDAARAAMSARFEATFADYHERLATVEESHPRLASADVDTALWDMTEIYTALRDLVDKRDSWSRTDVGTACYLLFFMVEVAWTLLNHAATDRSPMPFSKQHTTSSSFKIEARKSNSVPYNLPKPIKEPSTMSALARTKLVSYMTQWSPFFCDDNGVKKVVYNSVSYWLMALRTARDIGTHRTLSHIQVPPPDPAGDAPPAASVGPEVAKGGLLIKLPINPAMDFSDYNSHMPFTGGGNGTDPLVHFPATSSRGYCMVPVERMATDMLSVAAAVRGGLEDVVQLCRPCTLP</sequence>
<proteinExistence type="predicted"/>
<evidence type="ECO:0000313" key="1">
    <source>
        <dbReference type="EMBL" id="PNH01593.1"/>
    </source>
</evidence>
<dbReference type="EMBL" id="PGGS01000845">
    <property type="protein sequence ID" value="PNH01593.1"/>
    <property type="molecule type" value="Genomic_DNA"/>
</dbReference>
<dbReference type="Proteomes" id="UP000236333">
    <property type="component" value="Unassembled WGS sequence"/>
</dbReference>
<evidence type="ECO:0000313" key="2">
    <source>
        <dbReference type="Proteomes" id="UP000236333"/>
    </source>
</evidence>
<organism evidence="1 2">
    <name type="scientific">Tetrabaena socialis</name>
    <dbReference type="NCBI Taxonomy" id="47790"/>
    <lineage>
        <taxon>Eukaryota</taxon>
        <taxon>Viridiplantae</taxon>
        <taxon>Chlorophyta</taxon>
        <taxon>core chlorophytes</taxon>
        <taxon>Chlorophyceae</taxon>
        <taxon>CS clade</taxon>
        <taxon>Chlamydomonadales</taxon>
        <taxon>Tetrabaenaceae</taxon>
        <taxon>Tetrabaena</taxon>
    </lineage>
</organism>
<gene>
    <name evidence="1" type="ORF">TSOC_012505</name>
</gene>